<sequence>MYRRIFENGKQTTALLFQCEARPERADREAIVRSALAHVFSPWDKELYRLTVNLPASNEMTIRILQRAGFDVMAKQVFMTRSLV</sequence>
<dbReference type="AlphaFoldDB" id="A0A4Y3PG17"/>
<evidence type="ECO:0008006" key="3">
    <source>
        <dbReference type="Google" id="ProtNLM"/>
    </source>
</evidence>
<dbReference type="Proteomes" id="UP000316882">
    <property type="component" value="Unassembled WGS sequence"/>
</dbReference>
<dbReference type="RefSeq" id="WP_122963763.1">
    <property type="nucleotide sequence ID" value="NZ_BJMH01000013.1"/>
</dbReference>
<evidence type="ECO:0000313" key="2">
    <source>
        <dbReference type="Proteomes" id="UP000316882"/>
    </source>
</evidence>
<accession>A0A4Y3PG17</accession>
<keyword evidence="2" id="KW-1185">Reference proteome</keyword>
<reference evidence="1 2" key="1">
    <citation type="submission" date="2019-06" db="EMBL/GenBank/DDBJ databases">
        <title>Whole genome shotgun sequence of Brevibacillus parabrevis NBRC 12334.</title>
        <authorList>
            <person name="Hosoyama A."/>
            <person name="Uohara A."/>
            <person name="Ohji S."/>
            <person name="Ichikawa N."/>
        </authorList>
    </citation>
    <scope>NUCLEOTIDE SEQUENCE [LARGE SCALE GENOMIC DNA]</scope>
    <source>
        <strain evidence="1 2">NBRC 12334</strain>
    </source>
</reference>
<proteinExistence type="predicted"/>
<organism evidence="1 2">
    <name type="scientific">Brevibacillus parabrevis</name>
    <dbReference type="NCBI Taxonomy" id="54914"/>
    <lineage>
        <taxon>Bacteria</taxon>
        <taxon>Bacillati</taxon>
        <taxon>Bacillota</taxon>
        <taxon>Bacilli</taxon>
        <taxon>Bacillales</taxon>
        <taxon>Paenibacillaceae</taxon>
        <taxon>Brevibacillus</taxon>
    </lineage>
</organism>
<gene>
    <name evidence="1" type="ORF">BPA01_30200</name>
</gene>
<comment type="caution">
    <text evidence="1">The sequence shown here is derived from an EMBL/GenBank/DDBJ whole genome shotgun (WGS) entry which is preliminary data.</text>
</comment>
<dbReference type="EMBL" id="BJMH01000013">
    <property type="protein sequence ID" value="GEB33440.1"/>
    <property type="molecule type" value="Genomic_DNA"/>
</dbReference>
<evidence type="ECO:0000313" key="1">
    <source>
        <dbReference type="EMBL" id="GEB33440.1"/>
    </source>
</evidence>
<name>A0A4Y3PG17_BREPA</name>
<protein>
    <recommendedName>
        <fullName evidence="3">N-acetyltransferase domain-containing protein</fullName>
    </recommendedName>
</protein>